<reference evidence="1 2" key="1">
    <citation type="journal article" date="2019" name="Commun. Biol.">
        <title>The bagworm genome reveals a unique fibroin gene that provides high tensile strength.</title>
        <authorList>
            <person name="Kono N."/>
            <person name="Nakamura H."/>
            <person name="Ohtoshi R."/>
            <person name="Tomita M."/>
            <person name="Numata K."/>
            <person name="Arakawa K."/>
        </authorList>
    </citation>
    <scope>NUCLEOTIDE SEQUENCE [LARGE SCALE GENOMIC DNA]</scope>
</reference>
<organism evidence="1 2">
    <name type="scientific">Eumeta variegata</name>
    <name type="common">Bagworm moth</name>
    <name type="synonym">Eumeta japonica</name>
    <dbReference type="NCBI Taxonomy" id="151549"/>
    <lineage>
        <taxon>Eukaryota</taxon>
        <taxon>Metazoa</taxon>
        <taxon>Ecdysozoa</taxon>
        <taxon>Arthropoda</taxon>
        <taxon>Hexapoda</taxon>
        <taxon>Insecta</taxon>
        <taxon>Pterygota</taxon>
        <taxon>Neoptera</taxon>
        <taxon>Endopterygota</taxon>
        <taxon>Lepidoptera</taxon>
        <taxon>Glossata</taxon>
        <taxon>Ditrysia</taxon>
        <taxon>Tineoidea</taxon>
        <taxon>Psychidae</taxon>
        <taxon>Oiketicinae</taxon>
        <taxon>Eumeta</taxon>
    </lineage>
</organism>
<comment type="caution">
    <text evidence="1">The sequence shown here is derived from an EMBL/GenBank/DDBJ whole genome shotgun (WGS) entry which is preliminary data.</text>
</comment>
<dbReference type="EMBL" id="BGZK01006371">
    <property type="protein sequence ID" value="GBO98353.1"/>
    <property type="molecule type" value="Genomic_DNA"/>
</dbReference>
<name>A0A4C1S7W7_EUMVA</name>
<protein>
    <submittedName>
        <fullName evidence="1">Uncharacterized protein</fullName>
    </submittedName>
</protein>
<keyword evidence="2" id="KW-1185">Reference proteome</keyword>
<proteinExistence type="predicted"/>
<accession>A0A4C1S7W7</accession>
<evidence type="ECO:0000313" key="1">
    <source>
        <dbReference type="EMBL" id="GBO98353.1"/>
    </source>
</evidence>
<dbReference type="AlphaFoldDB" id="A0A4C1S7W7"/>
<dbReference type="InterPro" id="IPR022048">
    <property type="entry name" value="Envelope_fusion-like"/>
</dbReference>
<evidence type="ECO:0000313" key="2">
    <source>
        <dbReference type="Proteomes" id="UP000299102"/>
    </source>
</evidence>
<dbReference type="Proteomes" id="UP000299102">
    <property type="component" value="Unassembled WGS sequence"/>
</dbReference>
<dbReference type="OrthoDB" id="7477382at2759"/>
<gene>
    <name evidence="1" type="ORF">EVAR_71379_1</name>
</gene>
<sequence>MSLVIQLNTLASDLRRIETELVTALTHTNHGNISPLILTPKQLRSEIAKIKGHLPMGRALPVEDTDLLELYKIMSIQGTVAYERVIFIIELPLVNQEQFELFKKQLSDLKAAKGNKISSTSSIYWIRGTIFIWTDHSDSNRLANSTLQQKKSFNQPRSTSIRINFTINPTTGATQPRF</sequence>
<dbReference type="Pfam" id="PF12259">
    <property type="entry name" value="Baculo_F"/>
    <property type="match status" value="1"/>
</dbReference>